<reference evidence="3" key="2">
    <citation type="journal article" date="2018" name="BMC Genomics">
        <title>Genomic insights into host adaptation between the wheat stripe rust pathogen (Puccinia striiformis f. sp. tritici) and the barley stripe rust pathogen (Puccinia striiformis f. sp. hordei).</title>
        <authorList>
            <person name="Xia C."/>
            <person name="Wang M."/>
            <person name="Yin C."/>
            <person name="Cornejo O.E."/>
            <person name="Hulbert S.H."/>
            <person name="Chen X."/>
        </authorList>
    </citation>
    <scope>NUCLEOTIDE SEQUENCE [LARGE SCALE GENOMIC DNA]</scope>
    <source>
        <strain evidence="3">93TX-2</strain>
    </source>
</reference>
<dbReference type="OrthoDB" id="18139at2759"/>
<keyword evidence="1" id="KW-1133">Transmembrane helix</keyword>
<organism evidence="2 3">
    <name type="scientific">Puccinia striiformis</name>
    <dbReference type="NCBI Taxonomy" id="27350"/>
    <lineage>
        <taxon>Eukaryota</taxon>
        <taxon>Fungi</taxon>
        <taxon>Dikarya</taxon>
        <taxon>Basidiomycota</taxon>
        <taxon>Pucciniomycotina</taxon>
        <taxon>Pucciniomycetes</taxon>
        <taxon>Pucciniales</taxon>
        <taxon>Pucciniaceae</taxon>
        <taxon>Puccinia</taxon>
    </lineage>
</organism>
<dbReference type="GO" id="GO:0005739">
    <property type="term" value="C:mitochondrion"/>
    <property type="evidence" value="ECO:0007669"/>
    <property type="project" value="TreeGrafter"/>
</dbReference>
<evidence type="ECO:0000313" key="3">
    <source>
        <dbReference type="Proteomes" id="UP000238274"/>
    </source>
</evidence>
<evidence type="ECO:0000256" key="1">
    <source>
        <dbReference type="SAM" id="Phobius"/>
    </source>
</evidence>
<dbReference type="GO" id="GO:0005783">
    <property type="term" value="C:endoplasmic reticulum"/>
    <property type="evidence" value="ECO:0007669"/>
    <property type="project" value="InterPro"/>
</dbReference>
<dbReference type="VEuPathDB" id="FungiDB:PSHT_13227"/>
<sequence length="135" mass="15516">MSAQLLNMAIPLVGMQVARKIPFDDPQVLFGMRMAYVTSQVLCLSAYYWLSHKIKTKNDTTVLKYSTNGKSKNKPQIQKPDEVTIFCMYVSTDKRTRETSNDDKSRLRSWPIIIRTSKRTDGCIDDVLLTSLYEI</sequence>
<comment type="caution">
    <text evidence="2">The sequence shown here is derived from an EMBL/GenBank/DDBJ whole genome shotgun (WGS) entry which is preliminary data.</text>
</comment>
<dbReference type="Proteomes" id="UP000238274">
    <property type="component" value="Unassembled WGS sequence"/>
</dbReference>
<evidence type="ECO:0000313" key="2">
    <source>
        <dbReference type="EMBL" id="POW00102.1"/>
    </source>
</evidence>
<dbReference type="PANTHER" id="PTHR28112:SF1">
    <property type="entry name" value="SRP-INDEPENDENT TARGETING PROTEIN 3"/>
    <property type="match status" value="1"/>
</dbReference>
<gene>
    <name evidence="2" type="ORF">PSHT_13227</name>
</gene>
<proteinExistence type="predicted"/>
<dbReference type="VEuPathDB" id="FungiDB:PSTT_09125"/>
<dbReference type="GO" id="GO:0045047">
    <property type="term" value="P:protein targeting to ER"/>
    <property type="evidence" value="ECO:0007669"/>
    <property type="project" value="InterPro"/>
</dbReference>
<reference evidence="3" key="3">
    <citation type="journal article" date="2018" name="Mol. Plant Microbe Interact.">
        <title>Genome sequence resources for the wheat stripe rust pathogen (Puccinia striiformis f. sp. tritici) and the barley stripe rust pathogen (Puccinia striiformis f. sp. hordei).</title>
        <authorList>
            <person name="Xia C."/>
            <person name="Wang M."/>
            <person name="Yin C."/>
            <person name="Cornejo O.E."/>
            <person name="Hulbert S.H."/>
            <person name="Chen X."/>
        </authorList>
    </citation>
    <scope>NUCLEOTIDE SEQUENCE [LARGE SCALE GENOMIC DNA]</scope>
    <source>
        <strain evidence="3">93TX-2</strain>
    </source>
</reference>
<keyword evidence="1" id="KW-0472">Membrane</keyword>
<protein>
    <submittedName>
        <fullName evidence="2">Uncharacterized protein</fullName>
    </submittedName>
</protein>
<dbReference type="EMBL" id="PKSM01000258">
    <property type="protein sequence ID" value="POW00102.1"/>
    <property type="molecule type" value="Genomic_DNA"/>
</dbReference>
<keyword evidence="3" id="KW-1185">Reference proteome</keyword>
<dbReference type="InterPro" id="IPR012098">
    <property type="entry name" value="SND3_fun"/>
</dbReference>
<accession>A0A2S4US81</accession>
<dbReference type="PANTHER" id="PTHR28112">
    <property type="entry name" value="SRP-INDEPENDENT TARGETING PROTEIN 3"/>
    <property type="match status" value="1"/>
</dbReference>
<reference evidence="2 3" key="1">
    <citation type="submission" date="2017-12" db="EMBL/GenBank/DDBJ databases">
        <title>Gene loss provides genomic basis for host adaptation in cereal stripe rust fungi.</title>
        <authorList>
            <person name="Xia C."/>
        </authorList>
    </citation>
    <scope>NUCLEOTIDE SEQUENCE [LARGE SCALE GENOMIC DNA]</scope>
    <source>
        <strain evidence="2 3">93TX-2</strain>
    </source>
</reference>
<dbReference type="Pfam" id="PF10032">
    <property type="entry name" value="Pho88"/>
    <property type="match status" value="1"/>
</dbReference>
<feature type="transmembrane region" description="Helical" evidence="1">
    <location>
        <begin position="30"/>
        <end position="50"/>
    </location>
</feature>
<dbReference type="AlphaFoldDB" id="A0A2S4US81"/>
<name>A0A2S4US81_9BASI</name>
<keyword evidence="1" id="KW-0812">Transmembrane</keyword>